<evidence type="ECO:0000313" key="6">
    <source>
        <dbReference type="EMBL" id="NWK54200.1"/>
    </source>
</evidence>
<evidence type="ECO:0000256" key="1">
    <source>
        <dbReference type="ARBA" id="ARBA00005336"/>
    </source>
</evidence>
<keyword evidence="4" id="KW-0326">Glycosidase</keyword>
<feature type="domain" description="PA14" evidence="5">
    <location>
        <begin position="424"/>
        <end position="564"/>
    </location>
</feature>
<dbReference type="RefSeq" id="WP_178930743.1">
    <property type="nucleotide sequence ID" value="NZ_JACBAZ010000001.1"/>
</dbReference>
<dbReference type="Proteomes" id="UP000557872">
    <property type="component" value="Unassembled WGS sequence"/>
</dbReference>
<dbReference type="FunFam" id="2.60.40.10:FF:000495">
    <property type="entry name" value="Periplasmic beta-glucosidase"/>
    <property type="match status" value="2"/>
</dbReference>
<dbReference type="InterPro" id="IPR011658">
    <property type="entry name" value="PA14_dom"/>
</dbReference>
<protein>
    <submittedName>
        <fullName evidence="6">Glycoside hydrolase family 3 C-terminal domain-containing protein</fullName>
    </submittedName>
</protein>
<dbReference type="InterPro" id="IPR037524">
    <property type="entry name" value="PA14/GLEYA"/>
</dbReference>
<dbReference type="InterPro" id="IPR017853">
    <property type="entry name" value="GH"/>
</dbReference>
<evidence type="ECO:0000256" key="2">
    <source>
        <dbReference type="ARBA" id="ARBA00022801"/>
    </source>
</evidence>
<dbReference type="Gene3D" id="2.60.40.10">
    <property type="entry name" value="Immunoglobulins"/>
    <property type="match status" value="2"/>
</dbReference>
<dbReference type="SUPFAM" id="SSF52279">
    <property type="entry name" value="Beta-D-glucan exohydrolase, C-terminal domain"/>
    <property type="match status" value="2"/>
</dbReference>
<dbReference type="EMBL" id="JACBAZ010000001">
    <property type="protein sequence ID" value="NWK54200.1"/>
    <property type="molecule type" value="Genomic_DNA"/>
</dbReference>
<comment type="similarity">
    <text evidence="1 4">Belongs to the glycosyl hydrolase 3 family.</text>
</comment>
<organism evidence="6 7">
    <name type="scientific">Oceaniferula marina</name>
    <dbReference type="NCBI Taxonomy" id="2748318"/>
    <lineage>
        <taxon>Bacteria</taxon>
        <taxon>Pseudomonadati</taxon>
        <taxon>Verrucomicrobiota</taxon>
        <taxon>Verrucomicrobiia</taxon>
        <taxon>Verrucomicrobiales</taxon>
        <taxon>Verrucomicrobiaceae</taxon>
        <taxon>Oceaniferula</taxon>
    </lineage>
</organism>
<dbReference type="PROSITE" id="PS00775">
    <property type="entry name" value="GLYCOSYL_HYDROL_F3"/>
    <property type="match status" value="2"/>
</dbReference>
<dbReference type="Pfam" id="PF07691">
    <property type="entry name" value="PA14"/>
    <property type="match status" value="2"/>
</dbReference>
<proteinExistence type="inferred from homology"/>
<dbReference type="Gene3D" id="3.20.20.300">
    <property type="entry name" value="Glycoside hydrolase, family 3, N-terminal domain"/>
    <property type="match status" value="2"/>
</dbReference>
<comment type="caution">
    <text evidence="6">The sequence shown here is derived from an EMBL/GenBank/DDBJ whole genome shotgun (WGS) entry which is preliminary data.</text>
</comment>
<dbReference type="PROSITE" id="PS51820">
    <property type="entry name" value="PA14"/>
    <property type="match status" value="2"/>
</dbReference>
<dbReference type="InterPro" id="IPR036881">
    <property type="entry name" value="Glyco_hydro_3_C_sf"/>
</dbReference>
<dbReference type="Gene3D" id="2.60.120.260">
    <property type="entry name" value="Galactose-binding domain-like"/>
    <property type="match status" value="2"/>
</dbReference>
<dbReference type="PANTHER" id="PTHR42715">
    <property type="entry name" value="BETA-GLUCOSIDASE"/>
    <property type="match status" value="1"/>
</dbReference>
<feature type="domain" description="PA14" evidence="5">
    <location>
        <begin position="1266"/>
        <end position="1405"/>
    </location>
</feature>
<dbReference type="PRINTS" id="PR00133">
    <property type="entry name" value="GLHYDRLASE3"/>
</dbReference>
<dbReference type="SUPFAM" id="SSF51445">
    <property type="entry name" value="(Trans)glycosidases"/>
    <property type="match status" value="2"/>
</dbReference>
<dbReference type="InterPro" id="IPR050288">
    <property type="entry name" value="Cellulose_deg_GH3"/>
</dbReference>
<dbReference type="Pfam" id="PF14310">
    <property type="entry name" value="Fn3-like"/>
    <property type="match status" value="2"/>
</dbReference>
<dbReference type="Gene3D" id="3.40.50.1700">
    <property type="entry name" value="Glycoside hydrolase family 3 C-terminal domain"/>
    <property type="match status" value="2"/>
</dbReference>
<dbReference type="GO" id="GO:0005975">
    <property type="term" value="P:carbohydrate metabolic process"/>
    <property type="evidence" value="ECO:0007669"/>
    <property type="project" value="InterPro"/>
</dbReference>
<evidence type="ECO:0000259" key="5">
    <source>
        <dbReference type="PROSITE" id="PS51820"/>
    </source>
</evidence>
<dbReference type="GO" id="GO:0008422">
    <property type="term" value="F:beta-glucosidase activity"/>
    <property type="evidence" value="ECO:0007669"/>
    <property type="project" value="UniProtKB-ARBA"/>
</dbReference>
<reference evidence="6 7" key="1">
    <citation type="submission" date="2020-07" db="EMBL/GenBank/DDBJ databases">
        <title>Roseicoccus Jingziensis gen. nov., sp. nov., isolated from coastal seawater.</title>
        <authorList>
            <person name="Feng X."/>
        </authorList>
    </citation>
    <scope>NUCLEOTIDE SEQUENCE [LARGE SCALE GENOMIC DNA]</scope>
    <source>
        <strain evidence="6 7">N1E253</strain>
    </source>
</reference>
<keyword evidence="2 4" id="KW-0378">Hydrolase</keyword>
<dbReference type="InterPro" id="IPR036962">
    <property type="entry name" value="Glyco_hydro_3_N_sf"/>
</dbReference>
<evidence type="ECO:0000256" key="3">
    <source>
        <dbReference type="ARBA" id="ARBA00023277"/>
    </source>
</evidence>
<dbReference type="InterPro" id="IPR026891">
    <property type="entry name" value="Fn3-like"/>
</dbReference>
<dbReference type="InterPro" id="IPR001764">
    <property type="entry name" value="Glyco_hydro_3_N"/>
</dbReference>
<dbReference type="PANTHER" id="PTHR42715:SF10">
    <property type="entry name" value="BETA-GLUCOSIDASE"/>
    <property type="match status" value="1"/>
</dbReference>
<keyword evidence="7" id="KW-1185">Reference proteome</keyword>
<keyword evidence="3" id="KW-0119">Carbohydrate metabolism</keyword>
<name>A0A851GHV2_9BACT</name>
<gene>
    <name evidence="6" type="ORF">HW115_01145</name>
</gene>
<sequence>MADTISDEKAEQLADSILAQLTLKDKIRLCHGSGTFTLGAIPRVGITKEFKMSDNSSTVRPDVERLSWKNGNETATAFPSLSALGATWDRELVYQFGDALGKEARARGMDMQLGPGVNIHRTPVCGRNWEYFGEDPAHAAKLVVPYVKAVQKNGVASTVKHFVANNQELARHSCSSDPDERTLREIYLPAFKAAICEGGSLAIMNGYNKFRGEKASHSDYLNNKILKGEWGFKGLVVSDWGGLTDTLGGALGGTDIEMSMGANIRHFKQPLLDAVKNGSVPEEILDDKVKRILYVMAKTQFIGNDGTREKGALETPEHTELARVVAEQAVTLLKNDKNVLPLKSDAIKNLLVIGDNAIRKHCPGGGSATANPKYEVSPLEGIKNRVGSGVDVQFRNVKDSDGNIAQIPDVWIKTLDPNSKRIGLGQPAFKAEYFNNTNLAGTPVHVRYDKEINLKGGKASFPQGVRKDNISVRWTAKISPVQSGDYTFGAMVDDGVRIFINNQPIVQKWQAGGTRLLKGESIRLEKGKEYDLRVEYLEYTGAAVCEFGMIEEAVYDFTQLAKEAAAADAVIYFTGNQHYGSKNVETEAVDRKTMNLLKCDNQAIEEVLKAKPETVIVNLSGAAVEMPWIDQAATLVQYYFSGQEGGNAIANVLFGNVNPSGKLTFTMPKKLSDSPAHALNDYNDKAVEYKEGVFVGYRWYDAKKIDPLFPFGHGLSYTTFKVGKPQLSKSSIKEGAPVTVKVNVTNTGKVAGAEVVQLYIAAPKSDIERPIRELKDFGKVFLQPGETQAVTMQIEWQDLAYWDMERSHWNVVPGAYQIEIGTSSRDIKHRATLSAGKTTTAEVSDKDAMDLANQILKQLTLEEKVSLTHGSGTFTVTNIPRVGITHEFTMSDNSSTVATDIERNSFRGTPVGNKQTATAFPSMSALGATWDRDLAHRLAGALGREGRFRGKSMQLGPGANIHRTPLCGRNWEYFGEDPAHSAKMVVPYVKGIQAENVAATVKHYVGNNSEWGRMGVDVDLDERTLREIYLPAFEAAVKEGGALAMMSGFNKVNGEYCSHSDYLNNQILKKEWGFKGLVVTDWGGVHGTVAGALGGTDLEMAAGAGIRFFKQPLLDAVKNGTVPESVVDDKARRVLYVMAKTKFIGNHTDREPGIYETPGHTAIALKVAEESVTLLKNENHILPLNPDAMKTVLVLGDNAIHKHCSGGGSARARPKYEISPLEGIKNLLGDGVEVKFRNVQGAEDQVKQIPETWIRTLDPTANRTGLGQPAFKVEYFNNTELSGAPVHVGYDKNIQFNKDKTPVPEGVRRKNMSIRWTATISPNQSGEYLLGAAIDDGVRIFVNNKLVAENWKAGGRRIVKGAIYLDKNKEYELRVEYLEFAGAAICEFGMIQDAVRDFSALATEAANADAVIYFTGNNHIYVTPVIESEGCDRKSMDLHKHDDQAIATVLKARPDMVIVNLSGSPVAMPWIDQAKALVQYYFSGQEGGNAIANVLFGKVNPSGKLTFTIPKKLSDSPAHALDDYNDKYMKYKEGVFVGYRWFDAKNIEPQFPFGHGLSYTTFKVEKPNLSREQGNVIVKASVTNTGKVAGAEVVQLYVAPPKGEVERPVRELKDFGKVFLQPGETKTVEMQLTERDFSYWDIATRDWKATRGTYRIEIGTSSRNIKQTRTFKY</sequence>
<dbReference type="InterPro" id="IPR013783">
    <property type="entry name" value="Ig-like_fold"/>
</dbReference>
<dbReference type="Pfam" id="PF01915">
    <property type="entry name" value="Glyco_hydro_3_C"/>
    <property type="match status" value="2"/>
</dbReference>
<accession>A0A851GHV2</accession>
<dbReference type="SMART" id="SM00758">
    <property type="entry name" value="PA14"/>
    <property type="match status" value="2"/>
</dbReference>
<dbReference type="InterPro" id="IPR002772">
    <property type="entry name" value="Glyco_hydro_3_C"/>
</dbReference>
<evidence type="ECO:0000256" key="4">
    <source>
        <dbReference type="RuleBase" id="RU361161"/>
    </source>
</evidence>
<dbReference type="Pfam" id="PF00933">
    <property type="entry name" value="Glyco_hydro_3"/>
    <property type="match status" value="2"/>
</dbReference>
<evidence type="ECO:0000313" key="7">
    <source>
        <dbReference type="Proteomes" id="UP000557872"/>
    </source>
</evidence>
<dbReference type="SMART" id="SM01217">
    <property type="entry name" value="Fn3_like"/>
    <property type="match status" value="2"/>
</dbReference>
<dbReference type="InterPro" id="IPR019800">
    <property type="entry name" value="Glyco_hydro_3_AS"/>
</dbReference>